<feature type="transmembrane region" description="Helical" evidence="7">
    <location>
        <begin position="141"/>
        <end position="163"/>
    </location>
</feature>
<keyword evidence="2 7" id="KW-0813">Transport</keyword>
<dbReference type="PANTHER" id="PTHR43744:SF12">
    <property type="entry name" value="ABC TRANSPORTER PERMEASE PROTEIN MG189-RELATED"/>
    <property type="match status" value="1"/>
</dbReference>
<feature type="transmembrane region" description="Helical" evidence="7">
    <location>
        <begin position="42"/>
        <end position="65"/>
    </location>
</feature>
<evidence type="ECO:0000256" key="8">
    <source>
        <dbReference type="SAM" id="MobiDB-lite"/>
    </source>
</evidence>
<evidence type="ECO:0000256" key="3">
    <source>
        <dbReference type="ARBA" id="ARBA00022475"/>
    </source>
</evidence>
<dbReference type="CDD" id="cd06261">
    <property type="entry name" value="TM_PBP2"/>
    <property type="match status" value="1"/>
</dbReference>
<feature type="transmembrane region" description="Helical" evidence="7">
    <location>
        <begin position="274"/>
        <end position="294"/>
    </location>
</feature>
<proteinExistence type="inferred from homology"/>
<feature type="domain" description="ABC transmembrane type-1" evidence="9">
    <location>
        <begin position="104"/>
        <end position="295"/>
    </location>
</feature>
<evidence type="ECO:0000313" key="11">
    <source>
        <dbReference type="Proteomes" id="UP001500655"/>
    </source>
</evidence>
<evidence type="ECO:0000256" key="6">
    <source>
        <dbReference type="ARBA" id="ARBA00023136"/>
    </source>
</evidence>
<protein>
    <submittedName>
        <fullName evidence="10">Carbohydrate ABC transporter permease</fullName>
    </submittedName>
</protein>
<evidence type="ECO:0000256" key="7">
    <source>
        <dbReference type="RuleBase" id="RU363032"/>
    </source>
</evidence>
<accession>A0ABN2KHN1</accession>
<reference evidence="10 11" key="1">
    <citation type="journal article" date="2019" name="Int. J. Syst. Evol. Microbiol.">
        <title>The Global Catalogue of Microorganisms (GCM) 10K type strain sequencing project: providing services to taxonomists for standard genome sequencing and annotation.</title>
        <authorList>
            <consortium name="The Broad Institute Genomics Platform"/>
            <consortium name="The Broad Institute Genome Sequencing Center for Infectious Disease"/>
            <person name="Wu L."/>
            <person name="Ma J."/>
        </authorList>
    </citation>
    <scope>NUCLEOTIDE SEQUENCE [LARGE SCALE GENOMIC DNA]</scope>
    <source>
        <strain evidence="10 11">JCM 13249</strain>
    </source>
</reference>
<dbReference type="InterPro" id="IPR035906">
    <property type="entry name" value="MetI-like_sf"/>
</dbReference>
<organism evidence="10 11">
    <name type="scientific">Luedemannella helvata</name>
    <dbReference type="NCBI Taxonomy" id="349315"/>
    <lineage>
        <taxon>Bacteria</taxon>
        <taxon>Bacillati</taxon>
        <taxon>Actinomycetota</taxon>
        <taxon>Actinomycetes</taxon>
        <taxon>Micromonosporales</taxon>
        <taxon>Micromonosporaceae</taxon>
        <taxon>Luedemannella</taxon>
    </lineage>
</organism>
<comment type="subcellular location">
    <subcellularLocation>
        <location evidence="1 7">Cell membrane</location>
        <topology evidence="1 7">Multi-pass membrane protein</topology>
    </subcellularLocation>
</comment>
<sequence>MSTMYDRPRHAATTGRPPAPTRTLHRRREAPKGPVRRFLRRVNVPAGVAATIWLIIVAVPLYYIVINSLRNSDAYLEEGALRMPSDLTLENYGRVLDLGFATFLLNSLIVTTATVVLVLALALPAAYAIVRGTSRPVRWMFSALLLGLAVPAQAVIVPIYLIITRLHLYDAPTAIVLPTVAFALPISVLVLTSTLRDIPNELYEAMTVEGAGSVRVFRNLVFPMARPGLVTIGIFSGLSGWNGFLFPLVLTQSPERRVLPLGLWNFQNQYGTDVPGLLAAVVLSAVPVLVLYLFGRRYLLRGIAAGFGR</sequence>
<evidence type="ECO:0000256" key="5">
    <source>
        <dbReference type="ARBA" id="ARBA00022989"/>
    </source>
</evidence>
<evidence type="ECO:0000256" key="1">
    <source>
        <dbReference type="ARBA" id="ARBA00004651"/>
    </source>
</evidence>
<dbReference type="EMBL" id="BAAALS010000013">
    <property type="protein sequence ID" value="GAA1756424.1"/>
    <property type="molecule type" value="Genomic_DNA"/>
</dbReference>
<dbReference type="PROSITE" id="PS50928">
    <property type="entry name" value="ABC_TM1"/>
    <property type="match status" value="1"/>
</dbReference>
<keyword evidence="5 7" id="KW-1133">Transmembrane helix</keyword>
<dbReference type="Proteomes" id="UP001500655">
    <property type="component" value="Unassembled WGS sequence"/>
</dbReference>
<comment type="similarity">
    <text evidence="7">Belongs to the binding-protein-dependent transport system permease family.</text>
</comment>
<dbReference type="SUPFAM" id="SSF161098">
    <property type="entry name" value="MetI-like"/>
    <property type="match status" value="1"/>
</dbReference>
<feature type="transmembrane region" description="Helical" evidence="7">
    <location>
        <begin position="175"/>
        <end position="195"/>
    </location>
</feature>
<keyword evidence="11" id="KW-1185">Reference proteome</keyword>
<gene>
    <name evidence="10" type="ORF">GCM10009681_29480</name>
</gene>
<keyword evidence="6 7" id="KW-0472">Membrane</keyword>
<feature type="region of interest" description="Disordered" evidence="8">
    <location>
        <begin position="1"/>
        <end position="27"/>
    </location>
</feature>
<name>A0ABN2KHN1_9ACTN</name>
<dbReference type="PANTHER" id="PTHR43744">
    <property type="entry name" value="ABC TRANSPORTER PERMEASE PROTEIN MG189-RELATED-RELATED"/>
    <property type="match status" value="1"/>
</dbReference>
<dbReference type="Gene3D" id="1.10.3720.10">
    <property type="entry name" value="MetI-like"/>
    <property type="match status" value="1"/>
</dbReference>
<evidence type="ECO:0000313" key="10">
    <source>
        <dbReference type="EMBL" id="GAA1756424.1"/>
    </source>
</evidence>
<keyword evidence="3" id="KW-1003">Cell membrane</keyword>
<comment type="caution">
    <text evidence="10">The sequence shown here is derived from an EMBL/GenBank/DDBJ whole genome shotgun (WGS) entry which is preliminary data.</text>
</comment>
<dbReference type="Pfam" id="PF00528">
    <property type="entry name" value="BPD_transp_1"/>
    <property type="match status" value="1"/>
</dbReference>
<keyword evidence="4 7" id="KW-0812">Transmembrane</keyword>
<evidence type="ECO:0000256" key="2">
    <source>
        <dbReference type="ARBA" id="ARBA00022448"/>
    </source>
</evidence>
<evidence type="ECO:0000259" key="9">
    <source>
        <dbReference type="PROSITE" id="PS50928"/>
    </source>
</evidence>
<feature type="transmembrane region" description="Helical" evidence="7">
    <location>
        <begin position="103"/>
        <end position="129"/>
    </location>
</feature>
<evidence type="ECO:0000256" key="4">
    <source>
        <dbReference type="ARBA" id="ARBA00022692"/>
    </source>
</evidence>
<dbReference type="InterPro" id="IPR000515">
    <property type="entry name" value="MetI-like"/>
</dbReference>
<feature type="transmembrane region" description="Helical" evidence="7">
    <location>
        <begin position="228"/>
        <end position="250"/>
    </location>
</feature>